<gene>
    <name evidence="2" type="ORF">M4L89_11945</name>
</gene>
<dbReference type="Proteomes" id="UP001152422">
    <property type="component" value="Unassembled WGS sequence"/>
</dbReference>
<dbReference type="GO" id="GO:0003676">
    <property type="term" value="F:nucleic acid binding"/>
    <property type="evidence" value="ECO:0007669"/>
    <property type="project" value="InterPro"/>
</dbReference>
<reference evidence="2" key="1">
    <citation type="submission" date="2022-05" db="EMBL/GenBank/DDBJ databases">
        <title>Comparative genomics of Staphylococcus equorum isolates.</title>
        <authorList>
            <person name="Luelf R.H."/>
        </authorList>
    </citation>
    <scope>NUCLEOTIDE SEQUENCE</scope>
    <source>
        <strain evidence="2">TMW 2.2497</strain>
    </source>
</reference>
<dbReference type="InterPro" id="IPR003615">
    <property type="entry name" value="HNH_nuc"/>
</dbReference>
<accession>A0A9X4L6D9</accession>
<evidence type="ECO:0000313" key="2">
    <source>
        <dbReference type="EMBL" id="MDG0846938.1"/>
    </source>
</evidence>
<keyword evidence="2" id="KW-0378">Hydrolase</keyword>
<evidence type="ECO:0000259" key="1">
    <source>
        <dbReference type="Pfam" id="PF01844"/>
    </source>
</evidence>
<dbReference type="EMBL" id="JAMBQA010000007">
    <property type="protein sequence ID" value="MDG0846938.1"/>
    <property type="molecule type" value="Genomic_DNA"/>
</dbReference>
<comment type="caution">
    <text evidence="2">The sequence shown here is derived from an EMBL/GenBank/DDBJ whole genome shotgun (WGS) entry which is preliminary data.</text>
</comment>
<proteinExistence type="predicted"/>
<dbReference type="RefSeq" id="WP_277583504.1">
    <property type="nucleotide sequence ID" value="NZ_JAMBPY010000007.1"/>
</dbReference>
<sequence>MLVIFKIKTIIKFEVNTVEESRKIRADSADFQIFKDKYIEQVNDFKDYLKEIAKKNEKIKSKKSGKADSYSRYLIRLLILYYEEYNEYINDIDTFESLKKLEGITRFTEFKKLNSNENHFYSATFRSYKAYVSKKQELKHEFESEKVDDYSQTNVNANELIQKPQERNDITYNYSRYKRNYKEAIAAKQKSDWKCEYNPNHTTFINSDNRKPFVESHHLVPMYVQDYFDNTIDFADNIVSLCPNCHKKIHHGLVEEKQEMIETLYAKRKDYYVLYGIKIDIKELLIYYSIFV</sequence>
<name>A0A9X4L6D9_9STAP</name>
<dbReference type="CDD" id="cd00085">
    <property type="entry name" value="HNHc"/>
    <property type="match status" value="1"/>
</dbReference>
<keyword evidence="3" id="KW-1185">Reference proteome</keyword>
<dbReference type="AlphaFoldDB" id="A0A9X4L6D9"/>
<dbReference type="GO" id="GO:0004519">
    <property type="term" value="F:endonuclease activity"/>
    <property type="evidence" value="ECO:0007669"/>
    <property type="project" value="UniProtKB-KW"/>
</dbReference>
<keyword evidence="2" id="KW-0255">Endonuclease</keyword>
<evidence type="ECO:0000313" key="3">
    <source>
        <dbReference type="Proteomes" id="UP001152422"/>
    </source>
</evidence>
<feature type="domain" description="HNH" evidence="1">
    <location>
        <begin position="212"/>
        <end position="251"/>
    </location>
</feature>
<keyword evidence="2" id="KW-0540">Nuclease</keyword>
<protein>
    <submittedName>
        <fullName evidence="2">HNH endonuclease</fullName>
    </submittedName>
</protein>
<dbReference type="InterPro" id="IPR002711">
    <property type="entry name" value="HNH"/>
</dbReference>
<organism evidence="2 3">
    <name type="scientific">Staphylococcus equorum</name>
    <dbReference type="NCBI Taxonomy" id="246432"/>
    <lineage>
        <taxon>Bacteria</taxon>
        <taxon>Bacillati</taxon>
        <taxon>Bacillota</taxon>
        <taxon>Bacilli</taxon>
        <taxon>Bacillales</taxon>
        <taxon>Staphylococcaceae</taxon>
        <taxon>Staphylococcus</taxon>
    </lineage>
</organism>
<dbReference type="Pfam" id="PF01844">
    <property type="entry name" value="HNH"/>
    <property type="match status" value="1"/>
</dbReference>
<dbReference type="GO" id="GO:0008270">
    <property type="term" value="F:zinc ion binding"/>
    <property type="evidence" value="ECO:0007669"/>
    <property type="project" value="InterPro"/>
</dbReference>